<reference evidence="8 9" key="1">
    <citation type="submission" date="2018-03" db="EMBL/GenBank/DDBJ databases">
        <title>The draft genome of Sphingosinicella sp. GL-C-18.</title>
        <authorList>
            <person name="Liu L."/>
            <person name="Li L."/>
            <person name="Liang L."/>
            <person name="Zhang X."/>
            <person name="Wang T."/>
        </authorList>
    </citation>
    <scope>NUCLEOTIDE SEQUENCE [LARGE SCALE GENOMIC DNA]</scope>
    <source>
        <strain evidence="8 9">GL-C-18</strain>
    </source>
</reference>
<dbReference type="InterPro" id="IPR011067">
    <property type="entry name" value="Plasmid_toxin/cell-grow_inhib"/>
</dbReference>
<evidence type="ECO:0000313" key="9">
    <source>
        <dbReference type="Proteomes" id="UP000241167"/>
    </source>
</evidence>
<gene>
    <name evidence="8" type="ORF">C7I55_12485</name>
</gene>
<dbReference type="Pfam" id="PF01845">
    <property type="entry name" value="CcdB"/>
    <property type="match status" value="1"/>
</dbReference>
<dbReference type="EMBL" id="PXYI01000004">
    <property type="protein sequence ID" value="PSJ39429.1"/>
    <property type="molecule type" value="Genomic_DNA"/>
</dbReference>
<keyword evidence="5" id="KW-0804">Transcription</keyword>
<accession>A0A2P7QN87</accession>
<comment type="caution">
    <text evidence="8">The sequence shown here is derived from an EMBL/GenBank/DDBJ whole genome shotgun (WGS) entry which is preliminary data.</text>
</comment>
<evidence type="ECO:0000256" key="5">
    <source>
        <dbReference type="ARBA" id="ARBA00023163"/>
    </source>
</evidence>
<keyword evidence="4" id="KW-0805">Transcription regulation</keyword>
<protein>
    <recommendedName>
        <fullName evidence="2">Toxin CcdB</fullName>
    </recommendedName>
    <alternativeName>
        <fullName evidence="7">Cytotoxic protein CcdB</fullName>
    </alternativeName>
    <alternativeName>
        <fullName evidence="6">Protein LetD</fullName>
    </alternativeName>
</protein>
<dbReference type="OrthoDB" id="9813510at2"/>
<dbReference type="InterPro" id="IPR002712">
    <property type="entry name" value="CcdB"/>
</dbReference>
<evidence type="ECO:0000256" key="7">
    <source>
        <dbReference type="ARBA" id="ARBA00033135"/>
    </source>
</evidence>
<proteinExistence type="inferred from homology"/>
<keyword evidence="9" id="KW-1185">Reference proteome</keyword>
<comment type="similarity">
    <text evidence="1">Belongs to the CcdB toxin family.</text>
</comment>
<evidence type="ECO:0000256" key="1">
    <source>
        <dbReference type="ARBA" id="ARBA00005230"/>
    </source>
</evidence>
<evidence type="ECO:0000256" key="3">
    <source>
        <dbReference type="ARBA" id="ARBA00022491"/>
    </source>
</evidence>
<dbReference type="GO" id="GO:0008657">
    <property type="term" value="F:DNA topoisomerase type II (double strand cut, ATP-hydrolyzing) inhibitor activity"/>
    <property type="evidence" value="ECO:0007669"/>
    <property type="project" value="InterPro"/>
</dbReference>
<organism evidence="8 9">
    <name type="scientific">Allosphingosinicella deserti</name>
    <dbReference type="NCBI Taxonomy" id="2116704"/>
    <lineage>
        <taxon>Bacteria</taxon>
        <taxon>Pseudomonadati</taxon>
        <taxon>Pseudomonadota</taxon>
        <taxon>Alphaproteobacteria</taxon>
        <taxon>Sphingomonadales</taxon>
        <taxon>Sphingomonadaceae</taxon>
        <taxon>Allosphingosinicella</taxon>
    </lineage>
</organism>
<dbReference type="Gene3D" id="2.30.30.110">
    <property type="match status" value="1"/>
</dbReference>
<evidence type="ECO:0000313" key="8">
    <source>
        <dbReference type="EMBL" id="PSJ39429.1"/>
    </source>
</evidence>
<evidence type="ECO:0000256" key="4">
    <source>
        <dbReference type="ARBA" id="ARBA00023015"/>
    </source>
</evidence>
<dbReference type="Proteomes" id="UP000241167">
    <property type="component" value="Unassembled WGS sequence"/>
</dbReference>
<keyword evidence="3" id="KW-0678">Repressor</keyword>
<evidence type="ECO:0000256" key="2">
    <source>
        <dbReference type="ARBA" id="ARBA00015075"/>
    </source>
</evidence>
<dbReference type="GO" id="GO:0006276">
    <property type="term" value="P:plasmid maintenance"/>
    <property type="evidence" value="ECO:0007669"/>
    <property type="project" value="InterPro"/>
</dbReference>
<dbReference type="AlphaFoldDB" id="A0A2P7QN87"/>
<dbReference type="SUPFAM" id="SSF50118">
    <property type="entry name" value="Cell growth inhibitor/plasmid maintenance toxic component"/>
    <property type="match status" value="1"/>
</dbReference>
<sequence>MARFDICTIRNGALVIDCQADILAGLKTRFVVPLIEEKDGLEPAQRLTPVFEISGRRYVMMTHLAAGIPVGEMQVIVGSLADQEAEIRGALDLLLVGP</sequence>
<dbReference type="RefSeq" id="WP_106513330.1">
    <property type="nucleotide sequence ID" value="NZ_PXYI01000004.1"/>
</dbReference>
<name>A0A2P7QN87_9SPHN</name>
<evidence type="ECO:0000256" key="6">
    <source>
        <dbReference type="ARBA" id="ARBA00029628"/>
    </source>
</evidence>